<dbReference type="Proteomes" id="UP001159405">
    <property type="component" value="Unassembled WGS sequence"/>
</dbReference>
<dbReference type="EMBL" id="CALNXK010000126">
    <property type="protein sequence ID" value="CAH3163339.1"/>
    <property type="molecule type" value="Genomic_DNA"/>
</dbReference>
<accession>A0ABN8QFD7</accession>
<comment type="caution">
    <text evidence="1">The sequence shown here is derived from an EMBL/GenBank/DDBJ whole genome shotgun (WGS) entry which is preliminary data.</text>
</comment>
<proteinExistence type="predicted"/>
<dbReference type="SUPFAM" id="SSF56349">
    <property type="entry name" value="DNA breaking-rejoining enzymes"/>
    <property type="match status" value="1"/>
</dbReference>
<name>A0ABN8QFD7_9CNID</name>
<reference evidence="1 2" key="1">
    <citation type="submission" date="2022-05" db="EMBL/GenBank/DDBJ databases">
        <authorList>
            <consortium name="Genoscope - CEA"/>
            <person name="William W."/>
        </authorList>
    </citation>
    <scope>NUCLEOTIDE SEQUENCE [LARGE SCALE GENOMIC DNA]</scope>
</reference>
<feature type="non-terminal residue" evidence="1">
    <location>
        <position position="282"/>
    </location>
</feature>
<organism evidence="1 2">
    <name type="scientific">Porites lobata</name>
    <dbReference type="NCBI Taxonomy" id="104759"/>
    <lineage>
        <taxon>Eukaryota</taxon>
        <taxon>Metazoa</taxon>
        <taxon>Cnidaria</taxon>
        <taxon>Anthozoa</taxon>
        <taxon>Hexacorallia</taxon>
        <taxon>Scleractinia</taxon>
        <taxon>Fungiina</taxon>
        <taxon>Poritidae</taxon>
        <taxon>Porites</taxon>
    </lineage>
</organism>
<gene>
    <name evidence="1" type="ORF">PLOB_00005752</name>
</gene>
<sequence>MERVRKGIVPEVEADVLRIFRNVSRRLKGWRKTVDLDTRPQRTERLLDESFKGLKNDDVDSFLQSKAMQDCKEVFTKAQDGSDITTLEMCKARDYLICLTTIKTGIPPGVLETVTLKHYNTMKRDDETDKPVLLVPDHKRGVAGPALIGLDSEVEELFKIYVQKIRPKFGDRCANLFVTSDGLAFTKGTLCKRLPELWSTSGVRSDLRVTATNIRKWIVTTCHEKKTRGAKFDEDIVRQGLCHSDKTAKSFYLRSDLTSVAAQAVEIIAMCTSKKSEETPVK</sequence>
<evidence type="ECO:0008006" key="3">
    <source>
        <dbReference type="Google" id="ProtNLM"/>
    </source>
</evidence>
<evidence type="ECO:0000313" key="2">
    <source>
        <dbReference type="Proteomes" id="UP001159405"/>
    </source>
</evidence>
<keyword evidence="2" id="KW-1185">Reference proteome</keyword>
<dbReference type="InterPro" id="IPR011010">
    <property type="entry name" value="DNA_brk_join_enz"/>
</dbReference>
<evidence type="ECO:0000313" key="1">
    <source>
        <dbReference type="EMBL" id="CAH3163339.1"/>
    </source>
</evidence>
<protein>
    <recommendedName>
        <fullName evidence="3">Tyr recombinase domain-containing protein</fullName>
    </recommendedName>
</protein>